<feature type="zinc finger region" description="TRAF-type" evidence="7">
    <location>
        <begin position="169"/>
        <end position="233"/>
    </location>
</feature>
<organism evidence="12 13">
    <name type="scientific">Actinia tenebrosa</name>
    <name type="common">Australian red waratah sea anemone</name>
    <dbReference type="NCBI Taxonomy" id="6105"/>
    <lineage>
        <taxon>Eukaryota</taxon>
        <taxon>Metazoa</taxon>
        <taxon>Cnidaria</taxon>
        <taxon>Anthozoa</taxon>
        <taxon>Hexacorallia</taxon>
        <taxon>Actiniaria</taxon>
        <taxon>Actiniidae</taxon>
        <taxon>Actinia</taxon>
    </lineage>
</organism>
<reference evidence="13 14" key="1">
    <citation type="submission" date="2025-04" db="UniProtKB">
        <authorList>
            <consortium name="RefSeq"/>
        </authorList>
    </citation>
    <scope>IDENTIFICATION</scope>
    <source>
        <tissue evidence="13 14">Tentacle</tissue>
    </source>
</reference>
<keyword evidence="3 7" id="KW-0479">Metal-binding</keyword>
<accession>A0A6P8IJ64</accession>
<dbReference type="PROSITE" id="PS50144">
    <property type="entry name" value="MATH"/>
    <property type="match status" value="1"/>
</dbReference>
<feature type="domain" description="TRAF-type" evidence="11">
    <location>
        <begin position="169"/>
        <end position="233"/>
    </location>
</feature>
<feature type="zinc finger region" description="TRAF-type" evidence="7">
    <location>
        <begin position="116"/>
        <end position="167"/>
    </location>
</feature>
<evidence type="ECO:0000259" key="11">
    <source>
        <dbReference type="PROSITE" id="PS50145"/>
    </source>
</evidence>
<evidence type="ECO:0000256" key="4">
    <source>
        <dbReference type="ARBA" id="ARBA00022737"/>
    </source>
</evidence>
<dbReference type="Proteomes" id="UP000515163">
    <property type="component" value="Unplaced"/>
</dbReference>
<evidence type="ECO:0000313" key="12">
    <source>
        <dbReference type="Proteomes" id="UP000515163"/>
    </source>
</evidence>
<keyword evidence="12" id="KW-1185">Reference proteome</keyword>
<evidence type="ECO:0000313" key="13">
    <source>
        <dbReference type="RefSeq" id="XP_031566528.1"/>
    </source>
</evidence>
<dbReference type="GO" id="GO:0008270">
    <property type="term" value="F:zinc ion binding"/>
    <property type="evidence" value="ECO:0007669"/>
    <property type="project" value="UniProtKB-KW"/>
</dbReference>
<dbReference type="AlphaFoldDB" id="A0A6P8IJ64"/>
<evidence type="ECO:0000256" key="6">
    <source>
        <dbReference type="ARBA" id="ARBA00022833"/>
    </source>
</evidence>
<dbReference type="Pfam" id="PF02176">
    <property type="entry name" value="zf-TRAF"/>
    <property type="match status" value="1"/>
</dbReference>
<dbReference type="SMART" id="SM00184">
    <property type="entry name" value="RING"/>
    <property type="match status" value="1"/>
</dbReference>
<feature type="domain" description="RING-type" evidence="9">
    <location>
        <begin position="18"/>
        <end position="56"/>
    </location>
</feature>
<keyword evidence="8" id="KW-0175">Coiled coil</keyword>
<dbReference type="InterPro" id="IPR001293">
    <property type="entry name" value="Znf_TRAF"/>
</dbReference>
<evidence type="ECO:0000313" key="14">
    <source>
        <dbReference type="RefSeq" id="XP_031566529.1"/>
    </source>
</evidence>
<dbReference type="GO" id="GO:0005737">
    <property type="term" value="C:cytoplasm"/>
    <property type="evidence" value="ECO:0007669"/>
    <property type="project" value="UniProtKB-SubCell"/>
</dbReference>
<dbReference type="Pfam" id="PF22486">
    <property type="entry name" value="MATH_2"/>
    <property type="match status" value="1"/>
</dbReference>
<dbReference type="PANTHER" id="PTHR10131:SF94">
    <property type="entry name" value="TNF RECEPTOR-ASSOCIATED FACTOR 4"/>
    <property type="match status" value="1"/>
</dbReference>
<evidence type="ECO:0000256" key="5">
    <source>
        <dbReference type="ARBA" id="ARBA00022771"/>
    </source>
</evidence>
<dbReference type="SUPFAM" id="SSF57850">
    <property type="entry name" value="RING/U-box"/>
    <property type="match status" value="1"/>
</dbReference>
<keyword evidence="4" id="KW-0677">Repeat</keyword>
<evidence type="ECO:0000259" key="10">
    <source>
        <dbReference type="PROSITE" id="PS50144"/>
    </source>
</evidence>
<evidence type="ECO:0000256" key="8">
    <source>
        <dbReference type="SAM" id="Coils"/>
    </source>
</evidence>
<evidence type="ECO:0000256" key="3">
    <source>
        <dbReference type="ARBA" id="ARBA00022723"/>
    </source>
</evidence>
<keyword evidence="5 7" id="KW-0863">Zinc-finger</keyword>
<feature type="domain" description="MATH" evidence="10">
    <location>
        <begin position="294"/>
        <end position="429"/>
    </location>
</feature>
<sequence length="435" mass="50143">MGFKAELFLKSIDENLFCSICHEVFEDPVSCKDGHTFCKDCITTWLKTNKKCPLDNGSLEEKQLVRLLTVRGIIDNLDVYCHPQSFQNELPTSEIKAGDSKVGCEWIGKLQNLLQHRKTCPFLEMQCPHGCNEKIQRRKMEDHDEICEQKLIDCSECGLNLPRKDLEKHKANKCLQALVSCPNECRNNEEEIIKKIKRIDLADHLSNVCPKGLVDCAYKEQGCEVKVERQDVEKHVQENMSGHMMLLAKECSFLRKQNTSLTDQCSSLVHKNEKLNKELSQVKNNLERIKDEIPNTYTWKIQNFRSQARKRNVHFFRSPTFWLCGYCWYLKIYPNGERDNKGYLTLYLHACCNDSTHGTSMVVVPNGQISVFFRLKVLSQNPFKDISFEKNDVFSYEELEGSGWDVMKTGVALSPVYCTNGSLTIQCTIQLDKPQ</sequence>
<keyword evidence="2" id="KW-0963">Cytoplasm</keyword>
<dbReference type="Pfam" id="PF13923">
    <property type="entry name" value="zf-C3HC4_2"/>
    <property type="match status" value="1"/>
</dbReference>
<dbReference type="InterPro" id="IPR013083">
    <property type="entry name" value="Znf_RING/FYVE/PHD"/>
</dbReference>
<dbReference type="KEGG" id="aten:116301587"/>
<dbReference type="InterPro" id="IPR001841">
    <property type="entry name" value="Znf_RING"/>
</dbReference>
<dbReference type="GO" id="GO:0004842">
    <property type="term" value="F:ubiquitin-protein transferase activity"/>
    <property type="evidence" value="ECO:0007669"/>
    <property type="project" value="InterPro"/>
</dbReference>
<name>A0A6P8IJ64_ACTTE</name>
<dbReference type="SMART" id="SM00504">
    <property type="entry name" value="Ubox"/>
    <property type="match status" value="1"/>
</dbReference>
<dbReference type="GeneID" id="116301587"/>
<dbReference type="InterPro" id="IPR008974">
    <property type="entry name" value="TRAF-like"/>
</dbReference>
<dbReference type="PANTHER" id="PTHR10131">
    <property type="entry name" value="TNF RECEPTOR ASSOCIATED FACTOR"/>
    <property type="match status" value="1"/>
</dbReference>
<dbReference type="PROSITE" id="PS50089">
    <property type="entry name" value="ZF_RING_2"/>
    <property type="match status" value="1"/>
</dbReference>
<gene>
    <name evidence="13 14" type="primary">LOC116301587</name>
</gene>
<dbReference type="SUPFAM" id="SSF49599">
    <property type="entry name" value="TRAF domain-like"/>
    <property type="match status" value="3"/>
</dbReference>
<feature type="coiled-coil region" evidence="8">
    <location>
        <begin position="265"/>
        <end position="292"/>
    </location>
</feature>
<evidence type="ECO:0000256" key="7">
    <source>
        <dbReference type="PROSITE-ProRule" id="PRU00207"/>
    </source>
</evidence>
<dbReference type="Gene3D" id="3.30.40.10">
    <property type="entry name" value="Zinc/RING finger domain, C3HC4 (zinc finger)"/>
    <property type="match status" value="3"/>
</dbReference>
<feature type="domain" description="TRAF-type" evidence="11">
    <location>
        <begin position="116"/>
        <end position="167"/>
    </location>
</feature>
<evidence type="ECO:0000259" key="9">
    <source>
        <dbReference type="PROSITE" id="PS50089"/>
    </source>
</evidence>
<dbReference type="GO" id="GO:0016567">
    <property type="term" value="P:protein ubiquitination"/>
    <property type="evidence" value="ECO:0007669"/>
    <property type="project" value="InterPro"/>
</dbReference>
<comment type="subcellular location">
    <subcellularLocation>
        <location evidence="1">Cytoplasm</location>
    </subcellularLocation>
</comment>
<dbReference type="PROSITE" id="PS50145">
    <property type="entry name" value="ZF_TRAF"/>
    <property type="match status" value="2"/>
</dbReference>
<proteinExistence type="predicted"/>
<protein>
    <submittedName>
        <fullName evidence="13 14">TNF receptor-associated factor family protein DDB_G0277243-like</fullName>
    </submittedName>
</protein>
<dbReference type="CDD" id="cd00121">
    <property type="entry name" value="MATH"/>
    <property type="match status" value="1"/>
</dbReference>
<dbReference type="RefSeq" id="XP_031566529.1">
    <property type="nucleotide sequence ID" value="XM_031710669.1"/>
</dbReference>
<evidence type="ECO:0000256" key="2">
    <source>
        <dbReference type="ARBA" id="ARBA00022490"/>
    </source>
</evidence>
<evidence type="ECO:0000256" key="1">
    <source>
        <dbReference type="ARBA" id="ARBA00004496"/>
    </source>
</evidence>
<dbReference type="InterPro" id="IPR003613">
    <property type="entry name" value="Ubox_domain"/>
</dbReference>
<dbReference type="OrthoDB" id="5971837at2759"/>
<dbReference type="InterPro" id="IPR002083">
    <property type="entry name" value="MATH/TRAF_dom"/>
</dbReference>
<dbReference type="Gene3D" id="2.60.210.10">
    <property type="entry name" value="Apoptosis, Tumor Necrosis Factor Receptor Associated Protein 2, Chain A"/>
    <property type="match status" value="1"/>
</dbReference>
<keyword evidence="6 7" id="KW-0862">Zinc</keyword>
<dbReference type="RefSeq" id="XP_031566528.1">
    <property type="nucleotide sequence ID" value="XM_031710668.1"/>
</dbReference>